<dbReference type="GO" id="GO:0016020">
    <property type="term" value="C:membrane"/>
    <property type="evidence" value="ECO:0007669"/>
    <property type="project" value="UniProtKB-SubCell"/>
</dbReference>
<dbReference type="Proteomes" id="UP000057043">
    <property type="component" value="Unassembled WGS sequence"/>
</dbReference>
<evidence type="ECO:0000256" key="2">
    <source>
        <dbReference type="ARBA" id="ARBA00022692"/>
    </source>
</evidence>
<evidence type="ECO:0000313" key="8">
    <source>
        <dbReference type="EMBL" id="KUK94210.1"/>
    </source>
</evidence>
<keyword evidence="2 5" id="KW-0812">Transmembrane</keyword>
<sequence>MDGKSGEIREIRIATWERRLGAWLIDIILVGILWDLLAGIAGIAGPFHIFGFGPMHGTFFAHGFVNLGSDDAIALFAYWTLMEGYRGQSLGKMALNLKVTDMRGDEIDFPRAAIESFGKAFLLPLDCLIGWIAMPGSGQRLFNRLSETIVVVINEAAPEGVRYVRTE</sequence>
<feature type="transmembrane region" description="Helical" evidence="5">
    <location>
        <begin position="59"/>
        <end position="81"/>
    </location>
</feature>
<protein>
    <recommendedName>
        <fullName evidence="6">RDD domain-containing protein</fullName>
    </recommendedName>
</protein>
<comment type="caution">
    <text evidence="7">The sequence shown here is derived from an EMBL/GenBank/DDBJ whole genome shotgun (WGS) entry which is preliminary data.</text>
</comment>
<evidence type="ECO:0000259" key="6">
    <source>
        <dbReference type="Pfam" id="PF06271"/>
    </source>
</evidence>
<proteinExistence type="predicted"/>
<feature type="transmembrane region" description="Helical" evidence="5">
    <location>
        <begin position="20"/>
        <end position="47"/>
    </location>
</feature>
<dbReference type="PATRIC" id="fig|301375.6.peg.590"/>
<keyword evidence="3 5" id="KW-1133">Transmembrane helix</keyword>
<feature type="domain" description="RDD" evidence="6">
    <location>
        <begin position="14"/>
        <end position="122"/>
    </location>
</feature>
<evidence type="ECO:0000256" key="5">
    <source>
        <dbReference type="SAM" id="Phobius"/>
    </source>
</evidence>
<accession>A0A101FSL7</accession>
<evidence type="ECO:0000256" key="4">
    <source>
        <dbReference type="ARBA" id="ARBA00023136"/>
    </source>
</evidence>
<organism evidence="7 10">
    <name type="scientific">Methanothrix harundinacea</name>
    <dbReference type="NCBI Taxonomy" id="301375"/>
    <lineage>
        <taxon>Archaea</taxon>
        <taxon>Methanobacteriati</taxon>
        <taxon>Methanobacteriota</taxon>
        <taxon>Stenosarchaea group</taxon>
        <taxon>Methanomicrobia</taxon>
        <taxon>Methanotrichales</taxon>
        <taxon>Methanotrichaceae</taxon>
        <taxon>Methanothrix</taxon>
    </lineage>
</organism>
<reference evidence="9 10" key="2">
    <citation type="journal article" date="2015" name="MBio">
        <title>Genome-Resolved Metagenomic Analysis Reveals Roles for Candidate Phyla and Other Microbial Community Members in Biogeochemical Transformations in Oil Reservoirs.</title>
        <authorList>
            <person name="Hu P."/>
            <person name="Tom L."/>
            <person name="Singh A."/>
            <person name="Thomas B.C."/>
            <person name="Baker B.J."/>
            <person name="Piceno Y.M."/>
            <person name="Andersen G.L."/>
            <person name="Banfield J.F."/>
        </authorList>
    </citation>
    <scope>NUCLEOTIDE SEQUENCE [LARGE SCALE GENOMIC DNA]</scope>
    <source>
        <strain evidence="7">57_489</strain>
    </source>
</reference>
<evidence type="ECO:0000313" key="7">
    <source>
        <dbReference type="EMBL" id="KUK43680.1"/>
    </source>
</evidence>
<dbReference type="EMBL" id="LGFT01000055">
    <property type="protein sequence ID" value="KUK43680.1"/>
    <property type="molecule type" value="Genomic_DNA"/>
</dbReference>
<keyword evidence="4 5" id="KW-0472">Membrane</keyword>
<evidence type="ECO:0000256" key="3">
    <source>
        <dbReference type="ARBA" id="ARBA00022989"/>
    </source>
</evidence>
<dbReference type="AlphaFoldDB" id="A0A101FSL7"/>
<gene>
    <name evidence="7" type="ORF">XD72_1947</name>
    <name evidence="8" type="ORF">XE07_2210</name>
</gene>
<comment type="subcellular location">
    <subcellularLocation>
        <location evidence="1">Membrane</location>
        <topology evidence="1">Multi-pass membrane protein</topology>
    </subcellularLocation>
</comment>
<dbReference type="InterPro" id="IPR010432">
    <property type="entry name" value="RDD"/>
</dbReference>
<dbReference type="Pfam" id="PF06271">
    <property type="entry name" value="RDD"/>
    <property type="match status" value="1"/>
</dbReference>
<dbReference type="Proteomes" id="UP000053961">
    <property type="component" value="Unassembled WGS sequence"/>
</dbReference>
<evidence type="ECO:0000313" key="9">
    <source>
        <dbReference type="Proteomes" id="UP000053961"/>
    </source>
</evidence>
<evidence type="ECO:0000313" key="10">
    <source>
        <dbReference type="Proteomes" id="UP000057043"/>
    </source>
</evidence>
<dbReference type="EMBL" id="LGHB01000057">
    <property type="protein sequence ID" value="KUK94210.1"/>
    <property type="molecule type" value="Genomic_DNA"/>
</dbReference>
<reference evidence="8" key="1">
    <citation type="journal article" date="2015" name="MBio">
        <title>Genome-resolved metagenomic analysis reveals roles for candidate phyla and other microbial community members in biogeochemical transformations in oil reservoirs.</title>
        <authorList>
            <person name="Hu P."/>
            <person name="Tom L."/>
            <person name="Singh A."/>
            <person name="Thomas B.C."/>
            <person name="Baker B.J."/>
            <person name="Piceno Y.M."/>
            <person name="Andersen G.L."/>
            <person name="Banfield J.F."/>
        </authorList>
    </citation>
    <scope>NUCLEOTIDE SEQUENCE [LARGE SCALE GENOMIC DNA]</scope>
    <source>
        <strain evidence="8">56_747</strain>
    </source>
</reference>
<evidence type="ECO:0000256" key="1">
    <source>
        <dbReference type="ARBA" id="ARBA00004141"/>
    </source>
</evidence>
<name>A0A101FSL7_9EURY</name>